<evidence type="ECO:0000313" key="2">
    <source>
        <dbReference type="Proteomes" id="UP000494255"/>
    </source>
</evidence>
<protein>
    <submittedName>
        <fullName evidence="1">Uncharacterized protein</fullName>
    </submittedName>
</protein>
<dbReference type="EMBL" id="CADIKC010000014">
    <property type="protein sequence ID" value="CAB3741321.1"/>
    <property type="molecule type" value="Genomic_DNA"/>
</dbReference>
<proteinExistence type="predicted"/>
<dbReference type="GeneID" id="97045315"/>
<name>A0A6J5CQP6_9BURK</name>
<evidence type="ECO:0000313" key="1">
    <source>
        <dbReference type="EMBL" id="CAB3741321.1"/>
    </source>
</evidence>
<dbReference type="AlphaFoldDB" id="A0A6J5CQP6"/>
<reference evidence="1 2" key="1">
    <citation type="submission" date="2020-04" db="EMBL/GenBank/DDBJ databases">
        <authorList>
            <person name="De Canck E."/>
        </authorList>
    </citation>
    <scope>NUCLEOTIDE SEQUENCE [LARGE SCALE GENOMIC DNA]</scope>
    <source>
        <strain evidence="1 2">LMG 24238</strain>
    </source>
</reference>
<accession>A0A6J5CQP6</accession>
<dbReference type="Proteomes" id="UP000494255">
    <property type="component" value="Unassembled WGS sequence"/>
</dbReference>
<keyword evidence="2" id="KW-1185">Reference proteome</keyword>
<gene>
    <name evidence="1" type="ORF">LMG24238_06746</name>
</gene>
<organism evidence="1 2">
    <name type="scientific">Paraburkholderia sediminicola</name>
    <dbReference type="NCBI Taxonomy" id="458836"/>
    <lineage>
        <taxon>Bacteria</taxon>
        <taxon>Pseudomonadati</taxon>
        <taxon>Pseudomonadota</taxon>
        <taxon>Betaproteobacteria</taxon>
        <taxon>Burkholderiales</taxon>
        <taxon>Burkholderiaceae</taxon>
        <taxon>Paraburkholderia</taxon>
    </lineage>
</organism>
<sequence length="127" mass="13432">MTHRPDSHPIQSLKGIIGQPDQPVSVDDMTQACAAACKFTCTPTCDAQPVKAAHVRFDPARGLLIGTFEDGVTIACVDPCELAGRMFAAGARHGHVSMPDWREGDTAPAGGHRIAFHARLNELGSTA</sequence>
<dbReference type="RefSeq" id="WP_175054214.1">
    <property type="nucleotide sequence ID" value="NZ_CADIKC010000014.1"/>
</dbReference>